<organism evidence="2">
    <name type="scientific">marine sediment metagenome</name>
    <dbReference type="NCBI Taxonomy" id="412755"/>
    <lineage>
        <taxon>unclassified sequences</taxon>
        <taxon>metagenomes</taxon>
        <taxon>ecological metagenomes</taxon>
    </lineage>
</organism>
<evidence type="ECO:0000313" key="2">
    <source>
        <dbReference type="EMBL" id="KKM03024.1"/>
    </source>
</evidence>
<gene>
    <name evidence="2" type="ORF">LCGC14_1778540</name>
</gene>
<feature type="compositionally biased region" description="Basic and acidic residues" evidence="1">
    <location>
        <begin position="160"/>
        <end position="172"/>
    </location>
</feature>
<proteinExistence type="predicted"/>
<protein>
    <submittedName>
        <fullName evidence="2">Uncharacterized protein</fullName>
    </submittedName>
</protein>
<name>A0A0F9GW70_9ZZZZ</name>
<sequence>MWWTADRCGGRSRNFELGSEVACGCIPMAEGDTHKAIAARWRNCHVSGILWKSSRVPGGSRPAPMSSRNRRGHVNSRIREIVWVTQSQEVTEPLRLTSRTLPAAQHSGDPIPRSPLYHSFGHAHVLLRRRPGRDVPAVFGHGRRWNFVGGRATRNSPADARLRRPHVDDPPGRVEMAPLSRTLQLLSLPTAVTAPGGAKYRCLFSVPTGYLPSLDPRDFTAKYSAEIHCGIV</sequence>
<reference evidence="2" key="1">
    <citation type="journal article" date="2015" name="Nature">
        <title>Complex archaea that bridge the gap between prokaryotes and eukaryotes.</title>
        <authorList>
            <person name="Spang A."/>
            <person name="Saw J.H."/>
            <person name="Jorgensen S.L."/>
            <person name="Zaremba-Niedzwiedzka K."/>
            <person name="Martijn J."/>
            <person name="Lind A.E."/>
            <person name="van Eijk R."/>
            <person name="Schleper C."/>
            <person name="Guy L."/>
            <person name="Ettema T.J."/>
        </authorList>
    </citation>
    <scope>NUCLEOTIDE SEQUENCE</scope>
</reference>
<feature type="region of interest" description="Disordered" evidence="1">
    <location>
        <begin position="150"/>
        <end position="173"/>
    </location>
</feature>
<dbReference type="AlphaFoldDB" id="A0A0F9GW70"/>
<dbReference type="EMBL" id="LAZR01016785">
    <property type="protein sequence ID" value="KKM03024.1"/>
    <property type="molecule type" value="Genomic_DNA"/>
</dbReference>
<evidence type="ECO:0000256" key="1">
    <source>
        <dbReference type="SAM" id="MobiDB-lite"/>
    </source>
</evidence>
<comment type="caution">
    <text evidence="2">The sequence shown here is derived from an EMBL/GenBank/DDBJ whole genome shotgun (WGS) entry which is preliminary data.</text>
</comment>
<accession>A0A0F9GW70</accession>